<dbReference type="AlphaFoldDB" id="A0A502KUW6"/>
<dbReference type="Proteomes" id="UP000315303">
    <property type="component" value="Unassembled WGS sequence"/>
</dbReference>
<evidence type="ECO:0000259" key="2">
    <source>
        <dbReference type="Pfam" id="PF13511"/>
    </source>
</evidence>
<accession>A0A502KUW6</accession>
<keyword evidence="1" id="KW-0732">Signal</keyword>
<protein>
    <submittedName>
        <fullName evidence="3">DUF4124 domain-containing protein</fullName>
    </submittedName>
</protein>
<evidence type="ECO:0000313" key="3">
    <source>
        <dbReference type="EMBL" id="TPH14045.1"/>
    </source>
</evidence>
<gene>
    <name evidence="3" type="ORF">EPA86_13140</name>
</gene>
<feature type="domain" description="DUF4124" evidence="2">
    <location>
        <begin position="7"/>
        <end position="48"/>
    </location>
</feature>
<dbReference type="Pfam" id="PF13511">
    <property type="entry name" value="DUF4124"/>
    <property type="match status" value="1"/>
</dbReference>
<comment type="caution">
    <text evidence="3">The sequence shown here is derived from an EMBL/GenBank/DDBJ whole genome shotgun (WGS) entry which is preliminary data.</text>
</comment>
<dbReference type="InterPro" id="IPR025392">
    <property type="entry name" value="DUF4124"/>
</dbReference>
<dbReference type="EMBL" id="SAWY01000027">
    <property type="protein sequence ID" value="TPH14045.1"/>
    <property type="molecule type" value="Genomic_DNA"/>
</dbReference>
<proteinExistence type="predicted"/>
<name>A0A502KUW6_9GAMM</name>
<evidence type="ECO:0000313" key="4">
    <source>
        <dbReference type="Proteomes" id="UP000315303"/>
    </source>
</evidence>
<evidence type="ECO:0000256" key="1">
    <source>
        <dbReference type="SAM" id="SignalP"/>
    </source>
</evidence>
<dbReference type="OrthoDB" id="6300212at2"/>
<sequence>MDKAILLLLLSPLSAYASSVYQCTVDGVTTFSQTPCDDQYNTVEVDNSSGGSISQEEKENVMKACINHHSSNFKDPSSIRIDKSKTIWISDTSGARQVLILDLNAKDAYGAYQGSKPYRCFLNHDGSQLSQVQYLIQ</sequence>
<organism evidence="3 4">
    <name type="scientific">Litorilituus lipolyticus</name>
    <dbReference type="NCBI Taxonomy" id="2491017"/>
    <lineage>
        <taxon>Bacteria</taxon>
        <taxon>Pseudomonadati</taxon>
        <taxon>Pseudomonadota</taxon>
        <taxon>Gammaproteobacteria</taxon>
        <taxon>Alteromonadales</taxon>
        <taxon>Colwelliaceae</taxon>
        <taxon>Litorilituus</taxon>
    </lineage>
</organism>
<feature type="signal peptide" evidence="1">
    <location>
        <begin position="1"/>
        <end position="17"/>
    </location>
</feature>
<feature type="chain" id="PRO_5021423497" evidence="1">
    <location>
        <begin position="18"/>
        <end position="137"/>
    </location>
</feature>
<reference evidence="3 4" key="1">
    <citation type="submission" date="2019-01" db="EMBL/GenBank/DDBJ databases">
        <title>Litorilituus lipolytica sp. nov., isolated from intertidal sand of the Yellow Sea in China.</title>
        <authorList>
            <person name="Liu A."/>
        </authorList>
    </citation>
    <scope>NUCLEOTIDE SEQUENCE [LARGE SCALE GENOMIC DNA]</scope>
    <source>
        <strain evidence="3 4">RZ04</strain>
    </source>
</reference>
<keyword evidence="4" id="KW-1185">Reference proteome</keyword>
<dbReference type="RefSeq" id="WP_140604318.1">
    <property type="nucleotide sequence ID" value="NZ_SAWY01000027.1"/>
</dbReference>